<feature type="domain" description="Glucose-methanol-choline oxidoreductase N-terminal" evidence="9">
    <location>
        <begin position="245"/>
        <end position="259"/>
    </location>
</feature>
<dbReference type="PROSITE" id="PS00623">
    <property type="entry name" value="GMC_OXRED_1"/>
    <property type="match status" value="1"/>
</dbReference>
<feature type="active site" description="Proton acceptor" evidence="5">
    <location>
        <position position="501"/>
    </location>
</feature>
<dbReference type="RefSeq" id="WP_038547284.1">
    <property type="nucleotide sequence ID" value="NZ_CP006842.1"/>
</dbReference>
<dbReference type="SUPFAM" id="SSF54373">
    <property type="entry name" value="FAD-linked reductases, C-terminal domain"/>
    <property type="match status" value="1"/>
</dbReference>
<dbReference type="InterPro" id="IPR036188">
    <property type="entry name" value="FAD/NAD-bd_sf"/>
</dbReference>
<dbReference type="STRING" id="1404245.CGLY_05820"/>
<protein>
    <submittedName>
        <fullName evidence="10">Putative glucose-methanol-choline oxidoreductase</fullName>
    </submittedName>
</protein>
<accession>X5DSG6</accession>
<dbReference type="Gene3D" id="3.30.560.10">
    <property type="entry name" value="Glucose Oxidase, domain 3"/>
    <property type="match status" value="1"/>
</dbReference>
<evidence type="ECO:0000256" key="6">
    <source>
        <dbReference type="PIRSR" id="PIRSR000137-2"/>
    </source>
</evidence>
<keyword evidence="4 6" id="KW-0274">FAD</keyword>
<feature type="binding site" evidence="6">
    <location>
        <position position="91"/>
    </location>
    <ligand>
        <name>FAD</name>
        <dbReference type="ChEBI" id="CHEBI:57692"/>
    </ligand>
</feature>
<evidence type="ECO:0000256" key="4">
    <source>
        <dbReference type="ARBA" id="ARBA00022827"/>
    </source>
</evidence>
<dbReference type="HOGENOM" id="CLU_002865_7_2_11"/>
<dbReference type="PANTHER" id="PTHR11552">
    <property type="entry name" value="GLUCOSE-METHANOL-CHOLINE GMC OXIDOREDUCTASE"/>
    <property type="match status" value="1"/>
</dbReference>
<evidence type="ECO:0000256" key="5">
    <source>
        <dbReference type="PIRSR" id="PIRSR000137-1"/>
    </source>
</evidence>
<dbReference type="AlphaFoldDB" id="X5DSG6"/>
<proteinExistence type="inferred from homology"/>
<evidence type="ECO:0000256" key="7">
    <source>
        <dbReference type="RuleBase" id="RU003968"/>
    </source>
</evidence>
<evidence type="ECO:0000256" key="1">
    <source>
        <dbReference type="ARBA" id="ARBA00001974"/>
    </source>
</evidence>
<evidence type="ECO:0000313" key="10">
    <source>
        <dbReference type="EMBL" id="AHW63612.1"/>
    </source>
</evidence>
<reference evidence="10 11" key="1">
    <citation type="journal article" date="2015" name="Int. J. Syst. Evol. Microbiol.">
        <title>Revisiting Corynebacterium glyciniphilum (ex Kubota et al., 1972) sp. nov., nom. rev., isolated from putrefied banana.</title>
        <authorList>
            <person name="Al-Dilaimi A."/>
            <person name="Bednarz H."/>
            <person name="Lomker A."/>
            <person name="Niehaus K."/>
            <person name="Kalinowski J."/>
            <person name="Ruckert C."/>
        </authorList>
    </citation>
    <scope>NUCLEOTIDE SEQUENCE [LARGE SCALE GENOMIC DNA]</scope>
    <source>
        <strain evidence="10">AJ 3170</strain>
    </source>
</reference>
<keyword evidence="11" id="KW-1185">Reference proteome</keyword>
<evidence type="ECO:0000256" key="3">
    <source>
        <dbReference type="ARBA" id="ARBA00022630"/>
    </source>
</evidence>
<dbReference type="InterPro" id="IPR007867">
    <property type="entry name" value="GMC_OxRtase_C"/>
</dbReference>
<dbReference type="Pfam" id="PF05199">
    <property type="entry name" value="GMC_oxred_C"/>
    <property type="match status" value="1"/>
</dbReference>
<comment type="cofactor">
    <cofactor evidence="1 6">
        <name>FAD</name>
        <dbReference type="ChEBI" id="CHEBI:57692"/>
    </cofactor>
</comment>
<evidence type="ECO:0000256" key="2">
    <source>
        <dbReference type="ARBA" id="ARBA00010790"/>
    </source>
</evidence>
<evidence type="ECO:0000259" key="9">
    <source>
        <dbReference type="PROSITE" id="PS00624"/>
    </source>
</evidence>
<comment type="similarity">
    <text evidence="2 7">Belongs to the GMC oxidoreductase family.</text>
</comment>
<dbReference type="GO" id="GO:0016614">
    <property type="term" value="F:oxidoreductase activity, acting on CH-OH group of donors"/>
    <property type="evidence" value="ECO:0007669"/>
    <property type="project" value="InterPro"/>
</dbReference>
<dbReference type="Pfam" id="PF00732">
    <property type="entry name" value="GMC_oxred_N"/>
    <property type="match status" value="1"/>
</dbReference>
<evidence type="ECO:0000313" key="11">
    <source>
        <dbReference type="Proteomes" id="UP000023703"/>
    </source>
</evidence>
<dbReference type="EMBL" id="CP006842">
    <property type="protein sequence ID" value="AHW63612.1"/>
    <property type="molecule type" value="Genomic_DNA"/>
</dbReference>
<gene>
    <name evidence="10" type="ORF">CGLY_05820</name>
</gene>
<dbReference type="InterPro" id="IPR012132">
    <property type="entry name" value="GMC_OxRdtase"/>
</dbReference>
<name>X5DSG6_9CORY</name>
<feature type="domain" description="Glucose-methanol-choline oxidoreductase N-terminal" evidence="8">
    <location>
        <begin position="89"/>
        <end position="112"/>
    </location>
</feature>
<sequence>MSETTTASLPEVFDYIVVGAGSAGCTLANRLSADGSRSVLLLEAGGKDKGQGVTIPAAFSQTFRSEFDWDYATTPQPGLRDRSIYWPRGKVLGGSSSINALMWVVGFAEDYDRWGELAGPEWSWTEISRALDRVEVSVEHQRDPSEHTAAFLRAVSEVGYRVEDANADAPDGFTQTMVTEHNGARSSAATAYLRPAALRPNLTVRTNAQTTRVRFDETRAVGVDYLHDGRERAVGARREVILCGGAVNTPQLLMLSGIGDPAHLAQHGIATVAVSSEVGKNLRDHLVSLFAVATEKGTLLDATKLPHVARYLARRRGLLTSNVAEAYGFVRSRPELAAPDLEIIYAPVAYVNEGLTGIPEHGLTMGPILLQPESRGEITLASADPMTKPVIDPRYLSDAGGQDRATMLAGLEICSRIFDAPSLRSRQSGRFIVPAGGEKMTVEQRCEEALTGASHTLYHPTSTARMGTDEDSVVDPHLRVRGVQGLRVADASVMPEIIRGHTNAPSIAIGEKAAEFVLGEG</sequence>
<dbReference type="InterPro" id="IPR000172">
    <property type="entry name" value="GMC_OxRdtase_N"/>
</dbReference>
<evidence type="ECO:0000259" key="8">
    <source>
        <dbReference type="PROSITE" id="PS00623"/>
    </source>
</evidence>
<feature type="active site" description="Proton donor" evidence="5">
    <location>
        <position position="459"/>
    </location>
</feature>
<organism evidence="10 11">
    <name type="scientific">Corynebacterium glyciniphilum AJ 3170</name>
    <dbReference type="NCBI Taxonomy" id="1404245"/>
    <lineage>
        <taxon>Bacteria</taxon>
        <taxon>Bacillati</taxon>
        <taxon>Actinomycetota</taxon>
        <taxon>Actinomycetes</taxon>
        <taxon>Mycobacteriales</taxon>
        <taxon>Corynebacteriaceae</taxon>
        <taxon>Corynebacterium</taxon>
    </lineage>
</organism>
<dbReference type="Gene3D" id="3.50.50.60">
    <property type="entry name" value="FAD/NAD(P)-binding domain"/>
    <property type="match status" value="1"/>
</dbReference>
<dbReference type="eggNOG" id="COG2303">
    <property type="taxonomic scope" value="Bacteria"/>
</dbReference>
<dbReference type="KEGG" id="cgy:CGLY_05820"/>
<dbReference type="PANTHER" id="PTHR11552:SF147">
    <property type="entry name" value="CHOLINE DEHYDROGENASE, MITOCHONDRIAL"/>
    <property type="match status" value="1"/>
</dbReference>
<dbReference type="PIRSF" id="PIRSF000137">
    <property type="entry name" value="Alcohol_oxidase"/>
    <property type="match status" value="1"/>
</dbReference>
<dbReference type="OrthoDB" id="9785276at2"/>
<dbReference type="PROSITE" id="PS00624">
    <property type="entry name" value="GMC_OXRED_2"/>
    <property type="match status" value="1"/>
</dbReference>
<dbReference type="Proteomes" id="UP000023703">
    <property type="component" value="Chromosome"/>
</dbReference>
<dbReference type="SUPFAM" id="SSF51905">
    <property type="entry name" value="FAD/NAD(P)-binding domain"/>
    <property type="match status" value="1"/>
</dbReference>
<keyword evidence="3 7" id="KW-0285">Flavoprotein</keyword>
<dbReference type="GO" id="GO:0050660">
    <property type="term" value="F:flavin adenine dinucleotide binding"/>
    <property type="evidence" value="ECO:0007669"/>
    <property type="project" value="InterPro"/>
</dbReference>